<dbReference type="InterPro" id="IPR005174">
    <property type="entry name" value="KIB1-4_b-propeller"/>
</dbReference>
<dbReference type="Pfam" id="PF03478">
    <property type="entry name" value="Beta-prop_KIB1-4"/>
    <property type="match status" value="1"/>
</dbReference>
<organism evidence="2 3">
    <name type="scientific">Setaria viridis</name>
    <name type="common">Green bristlegrass</name>
    <name type="synonym">Setaria italica subsp. viridis</name>
    <dbReference type="NCBI Taxonomy" id="4556"/>
    <lineage>
        <taxon>Eukaryota</taxon>
        <taxon>Viridiplantae</taxon>
        <taxon>Streptophyta</taxon>
        <taxon>Embryophyta</taxon>
        <taxon>Tracheophyta</taxon>
        <taxon>Spermatophyta</taxon>
        <taxon>Magnoliopsida</taxon>
        <taxon>Liliopsida</taxon>
        <taxon>Poales</taxon>
        <taxon>Poaceae</taxon>
        <taxon>PACMAD clade</taxon>
        <taxon>Panicoideae</taxon>
        <taxon>Panicodae</taxon>
        <taxon>Paniceae</taxon>
        <taxon>Cenchrinae</taxon>
        <taxon>Setaria</taxon>
    </lineage>
</organism>
<dbReference type="OMA" id="RTWDSHY"/>
<proteinExistence type="predicted"/>
<protein>
    <recommendedName>
        <fullName evidence="1">KIB1-4 beta-propeller domain-containing protein</fullName>
    </recommendedName>
</protein>
<name>A0A4U6U3V5_SETVI</name>
<dbReference type="Proteomes" id="UP000298652">
    <property type="component" value="Chromosome 6"/>
</dbReference>
<dbReference type="Gramene" id="TKW08985">
    <property type="protein sequence ID" value="TKW08985"/>
    <property type="gene ID" value="SEVIR_6G061700v2"/>
</dbReference>
<keyword evidence="3" id="KW-1185">Reference proteome</keyword>
<reference evidence="2 3" key="1">
    <citation type="submission" date="2019-03" db="EMBL/GenBank/DDBJ databases">
        <title>WGS assembly of Setaria viridis.</title>
        <authorList>
            <person name="Huang P."/>
            <person name="Jenkins J."/>
            <person name="Grimwood J."/>
            <person name="Barry K."/>
            <person name="Healey A."/>
            <person name="Mamidi S."/>
            <person name="Sreedasyam A."/>
            <person name="Shu S."/>
            <person name="Feldman M."/>
            <person name="Wu J."/>
            <person name="Yu Y."/>
            <person name="Chen C."/>
            <person name="Johnson J."/>
            <person name="Rokhsar D."/>
            <person name="Baxter I."/>
            <person name="Schmutz J."/>
            <person name="Brutnell T."/>
            <person name="Kellogg E."/>
        </authorList>
    </citation>
    <scope>NUCLEOTIDE SEQUENCE [LARGE SCALE GENOMIC DNA]</scope>
    <source>
        <strain evidence="3">cv. A10</strain>
    </source>
</reference>
<evidence type="ECO:0000313" key="2">
    <source>
        <dbReference type="EMBL" id="TKW08985.1"/>
    </source>
</evidence>
<accession>A0A4U6U3V5</accession>
<dbReference type="PANTHER" id="PTHR33127">
    <property type="entry name" value="TRANSMEMBRANE PROTEIN"/>
    <property type="match status" value="1"/>
</dbReference>
<dbReference type="SUPFAM" id="SSF81383">
    <property type="entry name" value="F-box domain"/>
    <property type="match status" value="1"/>
</dbReference>
<dbReference type="AlphaFoldDB" id="A0A4U6U3V5"/>
<evidence type="ECO:0000259" key="1">
    <source>
        <dbReference type="Pfam" id="PF03478"/>
    </source>
</evidence>
<dbReference type="InterPro" id="IPR036047">
    <property type="entry name" value="F-box-like_dom_sf"/>
</dbReference>
<dbReference type="EMBL" id="CM016557">
    <property type="protein sequence ID" value="TKW08986.1"/>
    <property type="molecule type" value="Genomic_DNA"/>
</dbReference>
<gene>
    <name evidence="2" type="ORF">SEVIR_6G061700v2</name>
</gene>
<sequence>MASHDEGKNNSQHPWSELLPELLSMICLGLRPIDVSRFRAVCKHWNSCGFTVCPADLTPILISNTITDSGLIRCYSPYLNKMFIVSTPLRAPESRIFSGDANGWAMLRGPEKTVSLASPLDGSTFDTTESEFYGGYFCSSREDVTGVPELRGVVGMYALKYGVKFQSWGGESSKYFQGQRSEFAMLYCKPVLHKGLWYCIGERGRLGVFDPMKSEWSVLEEPNGFGTELKYKNCYLVESRGELLVVLTGVNGTPLNVLRLNEEEMAWERVESLGSRAIFTGTLSSQSMDKPPGAMANKVYLPKFYGCPQVIQAELTNSVGRLGFVPQREVAAGFRWWSRLAGLGLLGSRASDGRRSQRRRRSVAAAGPAVVVVLLSVRSSSWLSTSRTT</sequence>
<dbReference type="EMBL" id="CM016557">
    <property type="protein sequence ID" value="TKW08985.1"/>
    <property type="molecule type" value="Genomic_DNA"/>
</dbReference>
<evidence type="ECO:0000313" key="3">
    <source>
        <dbReference type="Proteomes" id="UP000298652"/>
    </source>
</evidence>
<feature type="domain" description="KIB1-4 beta-propeller" evidence="1">
    <location>
        <begin position="175"/>
        <end position="301"/>
    </location>
</feature>
<dbReference type="PANTHER" id="PTHR33127:SF31">
    <property type="entry name" value="F-BOX DOMAIN-CONTAINING PROTEIN"/>
    <property type="match status" value="1"/>
</dbReference>
<dbReference type="Gramene" id="TKW08986">
    <property type="protein sequence ID" value="TKW08986"/>
    <property type="gene ID" value="SEVIR_6G061700v2"/>
</dbReference>